<name>A0AAV5JWP3_9ROSI</name>
<evidence type="ECO:0000313" key="3">
    <source>
        <dbReference type="Proteomes" id="UP001054252"/>
    </source>
</evidence>
<dbReference type="AlphaFoldDB" id="A0AAV5JWP3"/>
<feature type="transmembrane region" description="Helical" evidence="1">
    <location>
        <begin position="16"/>
        <end position="36"/>
    </location>
</feature>
<accession>A0AAV5JWP3</accession>
<dbReference type="InterPro" id="IPR049500">
    <property type="entry name" value="Peptidase_M50B-like"/>
</dbReference>
<evidence type="ECO:0000313" key="2">
    <source>
        <dbReference type="EMBL" id="GKV16786.1"/>
    </source>
</evidence>
<dbReference type="PANTHER" id="PTHR33979:SF6">
    <property type="entry name" value="PEPTIDASE M50B-LIKE PROTEIN"/>
    <property type="match status" value="1"/>
</dbReference>
<keyword evidence="1" id="KW-1133">Transmembrane helix</keyword>
<dbReference type="EMBL" id="BPVZ01000046">
    <property type="protein sequence ID" value="GKV16786.1"/>
    <property type="molecule type" value="Genomic_DNA"/>
</dbReference>
<keyword evidence="3" id="KW-1185">Reference proteome</keyword>
<keyword evidence="1" id="KW-0472">Membrane</keyword>
<keyword evidence="1" id="KW-0812">Transmembrane</keyword>
<comment type="caution">
    <text evidence="2">The sequence shown here is derived from an EMBL/GenBank/DDBJ whole genome shotgun (WGS) entry which is preliminary data.</text>
</comment>
<dbReference type="Proteomes" id="UP001054252">
    <property type="component" value="Unassembled WGS sequence"/>
</dbReference>
<evidence type="ECO:0000256" key="1">
    <source>
        <dbReference type="SAM" id="Phobius"/>
    </source>
</evidence>
<gene>
    <name evidence="2" type="ORF">SLEP1_g27377</name>
</gene>
<sequence>MANWELKSCCNHDQKVFMATIGIFTVVILALWRTVLLMPFKLITVFLHEASHAIACKLTCGDVEGIQVHANEGGLTLTRGGIYWLILPAGCNTLSP</sequence>
<dbReference type="PANTHER" id="PTHR33979">
    <property type="entry name" value="OS02G0221600 PROTEIN"/>
    <property type="match status" value="1"/>
</dbReference>
<organism evidence="2 3">
    <name type="scientific">Rubroshorea leprosula</name>
    <dbReference type="NCBI Taxonomy" id="152421"/>
    <lineage>
        <taxon>Eukaryota</taxon>
        <taxon>Viridiplantae</taxon>
        <taxon>Streptophyta</taxon>
        <taxon>Embryophyta</taxon>
        <taxon>Tracheophyta</taxon>
        <taxon>Spermatophyta</taxon>
        <taxon>Magnoliopsida</taxon>
        <taxon>eudicotyledons</taxon>
        <taxon>Gunneridae</taxon>
        <taxon>Pentapetalae</taxon>
        <taxon>rosids</taxon>
        <taxon>malvids</taxon>
        <taxon>Malvales</taxon>
        <taxon>Dipterocarpaceae</taxon>
        <taxon>Rubroshorea</taxon>
    </lineage>
</organism>
<proteinExistence type="predicted"/>
<protein>
    <submittedName>
        <fullName evidence="2">Uncharacterized protein</fullName>
    </submittedName>
</protein>
<dbReference type="Pfam" id="PF13398">
    <property type="entry name" value="Peptidase_M50B"/>
    <property type="match status" value="1"/>
</dbReference>
<reference evidence="2 3" key="1">
    <citation type="journal article" date="2021" name="Commun. Biol.">
        <title>The genome of Shorea leprosula (Dipterocarpaceae) highlights the ecological relevance of drought in aseasonal tropical rainforests.</title>
        <authorList>
            <person name="Ng K.K.S."/>
            <person name="Kobayashi M.J."/>
            <person name="Fawcett J.A."/>
            <person name="Hatakeyama M."/>
            <person name="Paape T."/>
            <person name="Ng C.H."/>
            <person name="Ang C.C."/>
            <person name="Tnah L.H."/>
            <person name="Lee C.T."/>
            <person name="Nishiyama T."/>
            <person name="Sese J."/>
            <person name="O'Brien M.J."/>
            <person name="Copetti D."/>
            <person name="Mohd Noor M.I."/>
            <person name="Ong R.C."/>
            <person name="Putra M."/>
            <person name="Sireger I.Z."/>
            <person name="Indrioko S."/>
            <person name="Kosugi Y."/>
            <person name="Izuno A."/>
            <person name="Isagi Y."/>
            <person name="Lee S.L."/>
            <person name="Shimizu K.K."/>
        </authorList>
    </citation>
    <scope>NUCLEOTIDE SEQUENCE [LARGE SCALE GENOMIC DNA]</scope>
    <source>
        <strain evidence="2">214</strain>
    </source>
</reference>